<organism evidence="1 2">
    <name type="scientific">Vigna unguiculata</name>
    <name type="common">Cowpea</name>
    <dbReference type="NCBI Taxonomy" id="3917"/>
    <lineage>
        <taxon>Eukaryota</taxon>
        <taxon>Viridiplantae</taxon>
        <taxon>Streptophyta</taxon>
        <taxon>Embryophyta</taxon>
        <taxon>Tracheophyta</taxon>
        <taxon>Spermatophyta</taxon>
        <taxon>Magnoliopsida</taxon>
        <taxon>eudicotyledons</taxon>
        <taxon>Gunneridae</taxon>
        <taxon>Pentapetalae</taxon>
        <taxon>rosids</taxon>
        <taxon>fabids</taxon>
        <taxon>Fabales</taxon>
        <taxon>Fabaceae</taxon>
        <taxon>Papilionoideae</taxon>
        <taxon>50 kb inversion clade</taxon>
        <taxon>NPAAA clade</taxon>
        <taxon>indigoferoid/millettioid clade</taxon>
        <taxon>Phaseoleae</taxon>
        <taxon>Vigna</taxon>
    </lineage>
</organism>
<accession>A0A4D6L263</accession>
<evidence type="ECO:0000313" key="2">
    <source>
        <dbReference type="Proteomes" id="UP000501690"/>
    </source>
</evidence>
<keyword evidence="2" id="KW-1185">Reference proteome</keyword>
<reference evidence="1 2" key="1">
    <citation type="submission" date="2019-04" db="EMBL/GenBank/DDBJ databases">
        <title>An improved genome assembly and genetic linkage map for asparagus bean, Vigna unguiculata ssp. sesquipedialis.</title>
        <authorList>
            <person name="Xia Q."/>
            <person name="Zhang R."/>
            <person name="Dong Y."/>
        </authorList>
    </citation>
    <scope>NUCLEOTIDE SEQUENCE [LARGE SCALE GENOMIC DNA]</scope>
    <source>
        <tissue evidence="1">Leaf</tissue>
    </source>
</reference>
<dbReference type="AlphaFoldDB" id="A0A4D6L263"/>
<sequence length="152" mass="15869">MNPLLHHEPAAAPCIFMNTTRCLLYTSTNPCNSPITKPNHTARKESVNSIALHEPVSYTHLVSEGGGGGGIGGHLPQHKTCMNQKKNHRTLGAATAGEEPCRVGADVDGGCLCEGCISGGVAAGDSVTCSVHEYTRCSSGFMVQKWVHGAAV</sequence>
<evidence type="ECO:0000313" key="1">
    <source>
        <dbReference type="EMBL" id="QCD82565.1"/>
    </source>
</evidence>
<dbReference type="EMBL" id="CP039346">
    <property type="protein sequence ID" value="QCD82565.1"/>
    <property type="molecule type" value="Genomic_DNA"/>
</dbReference>
<name>A0A4D6L263_VIGUN</name>
<dbReference type="Proteomes" id="UP000501690">
    <property type="component" value="Linkage Group LG2"/>
</dbReference>
<proteinExistence type="predicted"/>
<gene>
    <name evidence="1" type="ORF">DEO72_LG2g2905</name>
</gene>
<protein>
    <submittedName>
        <fullName evidence="1">Uncharacterized protein</fullName>
    </submittedName>
</protein>